<dbReference type="AlphaFoldDB" id="A0A9D2GZF2"/>
<dbReference type="NCBIfam" id="TIGR00012">
    <property type="entry name" value="L29"/>
    <property type="match status" value="1"/>
</dbReference>
<protein>
    <recommendedName>
        <fullName evidence="4 5">Large ribosomal subunit protein uL29</fullName>
    </recommendedName>
</protein>
<evidence type="ECO:0000313" key="6">
    <source>
        <dbReference type="EMBL" id="HIZ92773.1"/>
    </source>
</evidence>
<name>A0A9D2GZF2_9BACE</name>
<dbReference type="GO" id="GO:1990904">
    <property type="term" value="C:ribonucleoprotein complex"/>
    <property type="evidence" value="ECO:0007669"/>
    <property type="project" value="UniProtKB-KW"/>
</dbReference>
<evidence type="ECO:0000256" key="4">
    <source>
        <dbReference type="ARBA" id="ARBA00035204"/>
    </source>
</evidence>
<evidence type="ECO:0000313" key="7">
    <source>
        <dbReference type="Proteomes" id="UP000824108"/>
    </source>
</evidence>
<keyword evidence="2 5" id="KW-0689">Ribosomal protein</keyword>
<dbReference type="Pfam" id="PF00831">
    <property type="entry name" value="Ribosomal_L29"/>
    <property type="match status" value="1"/>
</dbReference>
<dbReference type="HAMAP" id="MF_00374">
    <property type="entry name" value="Ribosomal_uL29"/>
    <property type="match status" value="1"/>
</dbReference>
<reference evidence="6" key="1">
    <citation type="journal article" date="2021" name="PeerJ">
        <title>Extensive microbial diversity within the chicken gut microbiome revealed by metagenomics and culture.</title>
        <authorList>
            <person name="Gilroy R."/>
            <person name="Ravi A."/>
            <person name="Getino M."/>
            <person name="Pursley I."/>
            <person name="Horton D.L."/>
            <person name="Alikhan N.F."/>
            <person name="Baker D."/>
            <person name="Gharbi K."/>
            <person name="Hall N."/>
            <person name="Watson M."/>
            <person name="Adriaenssens E.M."/>
            <person name="Foster-Nyarko E."/>
            <person name="Jarju S."/>
            <person name="Secka A."/>
            <person name="Antonio M."/>
            <person name="Oren A."/>
            <person name="Chaudhuri R.R."/>
            <person name="La Ragione R."/>
            <person name="Hildebrand F."/>
            <person name="Pallen M.J."/>
        </authorList>
    </citation>
    <scope>NUCLEOTIDE SEQUENCE</scope>
    <source>
        <strain evidence="6">CHK118-2852</strain>
    </source>
</reference>
<dbReference type="CDD" id="cd00427">
    <property type="entry name" value="Ribosomal_L29_HIP"/>
    <property type="match status" value="1"/>
</dbReference>
<dbReference type="GO" id="GO:0005840">
    <property type="term" value="C:ribosome"/>
    <property type="evidence" value="ECO:0007669"/>
    <property type="project" value="UniProtKB-KW"/>
</dbReference>
<evidence type="ECO:0000256" key="1">
    <source>
        <dbReference type="ARBA" id="ARBA00009254"/>
    </source>
</evidence>
<accession>A0A9D2GZF2</accession>
<sequence>MKTAEIRELSTADLVERIEAEVANYNQMVLNHSISPLDNPAQIKQLRRTIARMKTILRERELNNK</sequence>
<dbReference type="InterPro" id="IPR036049">
    <property type="entry name" value="Ribosomal_uL29_sf"/>
</dbReference>
<dbReference type="GO" id="GO:0006412">
    <property type="term" value="P:translation"/>
    <property type="evidence" value="ECO:0007669"/>
    <property type="project" value="UniProtKB-UniRule"/>
</dbReference>
<reference evidence="6" key="2">
    <citation type="submission" date="2021-04" db="EMBL/GenBank/DDBJ databases">
        <authorList>
            <person name="Gilroy R."/>
        </authorList>
    </citation>
    <scope>NUCLEOTIDE SEQUENCE</scope>
    <source>
        <strain evidence="6">CHK118-2852</strain>
    </source>
</reference>
<dbReference type="EMBL" id="DXAV01000097">
    <property type="protein sequence ID" value="HIZ92773.1"/>
    <property type="molecule type" value="Genomic_DNA"/>
</dbReference>
<gene>
    <name evidence="5 6" type="primary">rpmC</name>
    <name evidence="6" type="ORF">H9807_11775</name>
</gene>
<dbReference type="Gene3D" id="1.10.287.310">
    <property type="match status" value="1"/>
</dbReference>
<evidence type="ECO:0000256" key="3">
    <source>
        <dbReference type="ARBA" id="ARBA00023274"/>
    </source>
</evidence>
<dbReference type="InterPro" id="IPR001854">
    <property type="entry name" value="Ribosomal_uL29"/>
</dbReference>
<dbReference type="GO" id="GO:0003735">
    <property type="term" value="F:structural constituent of ribosome"/>
    <property type="evidence" value="ECO:0007669"/>
    <property type="project" value="InterPro"/>
</dbReference>
<dbReference type="SUPFAM" id="SSF46561">
    <property type="entry name" value="Ribosomal protein L29 (L29p)"/>
    <property type="match status" value="1"/>
</dbReference>
<evidence type="ECO:0000256" key="2">
    <source>
        <dbReference type="ARBA" id="ARBA00022980"/>
    </source>
</evidence>
<dbReference type="Proteomes" id="UP000824108">
    <property type="component" value="Unassembled WGS sequence"/>
</dbReference>
<proteinExistence type="inferred from homology"/>
<dbReference type="PROSITE" id="PS00579">
    <property type="entry name" value="RIBOSOMAL_L29"/>
    <property type="match status" value="1"/>
</dbReference>
<keyword evidence="3 5" id="KW-0687">Ribonucleoprotein</keyword>
<dbReference type="InterPro" id="IPR018254">
    <property type="entry name" value="Ribosomal_uL29_CS"/>
</dbReference>
<comment type="caution">
    <text evidence="6">The sequence shown here is derived from an EMBL/GenBank/DDBJ whole genome shotgun (WGS) entry which is preliminary data.</text>
</comment>
<organism evidence="6 7">
    <name type="scientific">Candidatus Bacteroides merdavium</name>
    <dbReference type="NCBI Taxonomy" id="2838472"/>
    <lineage>
        <taxon>Bacteria</taxon>
        <taxon>Pseudomonadati</taxon>
        <taxon>Bacteroidota</taxon>
        <taxon>Bacteroidia</taxon>
        <taxon>Bacteroidales</taxon>
        <taxon>Bacteroidaceae</taxon>
        <taxon>Bacteroides</taxon>
    </lineage>
</organism>
<evidence type="ECO:0000256" key="5">
    <source>
        <dbReference type="HAMAP-Rule" id="MF_00374"/>
    </source>
</evidence>
<comment type="similarity">
    <text evidence="1 5">Belongs to the universal ribosomal protein uL29 family.</text>
</comment>